<evidence type="ECO:0000313" key="2">
    <source>
        <dbReference type="Proteomes" id="UP001314170"/>
    </source>
</evidence>
<dbReference type="PANTHER" id="PTHR32278:SF2">
    <property type="entry name" value="PROTEIN PHLOEM PROTEIN 2-LIKE A9"/>
    <property type="match status" value="1"/>
</dbReference>
<comment type="caution">
    <text evidence="1">The sequence shown here is derived from an EMBL/GenBank/DDBJ whole genome shotgun (WGS) entry which is preliminary data.</text>
</comment>
<sequence length="171" mass="19879">MSSSNKPHYEADPDEVKYEKENNRWTFNPRGFSIIWGKDKRYWNLPEENHPEKPAELVQVSWLELTGKTKEALPVGKYEIKFEVSLEQGAFGWNNCPVFMMAKIGKTGKYKWIKINIADLGPDKKLVPPDFQIEVDRGSEDRKLYFGLYEVWSGKWKGGLRIHKATVQKVS</sequence>
<accession>A0AAV1RMP3</accession>
<dbReference type="InterPro" id="IPR025886">
    <property type="entry name" value="PP2-like"/>
</dbReference>
<reference evidence="1 2" key="1">
    <citation type="submission" date="2024-01" db="EMBL/GenBank/DDBJ databases">
        <authorList>
            <person name="Waweru B."/>
        </authorList>
    </citation>
    <scope>NUCLEOTIDE SEQUENCE [LARGE SCALE GENOMIC DNA]</scope>
</reference>
<dbReference type="Proteomes" id="UP001314170">
    <property type="component" value="Unassembled WGS sequence"/>
</dbReference>
<keyword evidence="2" id="KW-1185">Reference proteome</keyword>
<protein>
    <recommendedName>
        <fullName evidence="3">Protein PHLOEM PROTEIN 2-LIKE A9-like</fullName>
    </recommendedName>
</protein>
<dbReference type="PANTHER" id="PTHR32278">
    <property type="entry name" value="F-BOX DOMAIN-CONTAINING PROTEIN"/>
    <property type="match status" value="1"/>
</dbReference>
<dbReference type="Pfam" id="PF14299">
    <property type="entry name" value="PP2"/>
    <property type="match status" value="1"/>
</dbReference>
<evidence type="ECO:0008006" key="3">
    <source>
        <dbReference type="Google" id="ProtNLM"/>
    </source>
</evidence>
<name>A0AAV1RMP3_9ROSI</name>
<evidence type="ECO:0000313" key="1">
    <source>
        <dbReference type="EMBL" id="CAK7336983.1"/>
    </source>
</evidence>
<gene>
    <name evidence="1" type="ORF">DCAF_LOCUS12010</name>
</gene>
<organism evidence="1 2">
    <name type="scientific">Dovyalis caffra</name>
    <dbReference type="NCBI Taxonomy" id="77055"/>
    <lineage>
        <taxon>Eukaryota</taxon>
        <taxon>Viridiplantae</taxon>
        <taxon>Streptophyta</taxon>
        <taxon>Embryophyta</taxon>
        <taxon>Tracheophyta</taxon>
        <taxon>Spermatophyta</taxon>
        <taxon>Magnoliopsida</taxon>
        <taxon>eudicotyledons</taxon>
        <taxon>Gunneridae</taxon>
        <taxon>Pentapetalae</taxon>
        <taxon>rosids</taxon>
        <taxon>fabids</taxon>
        <taxon>Malpighiales</taxon>
        <taxon>Salicaceae</taxon>
        <taxon>Flacourtieae</taxon>
        <taxon>Dovyalis</taxon>
    </lineage>
</organism>
<proteinExistence type="predicted"/>
<dbReference type="AlphaFoldDB" id="A0AAV1RMP3"/>
<dbReference type="EMBL" id="CAWUPB010001009">
    <property type="protein sequence ID" value="CAK7336983.1"/>
    <property type="molecule type" value="Genomic_DNA"/>
</dbReference>